<evidence type="ECO:0000256" key="3">
    <source>
        <dbReference type="ARBA" id="ARBA00022691"/>
    </source>
</evidence>
<comment type="caution">
    <text evidence="4">Lacks conserved residue(s) required for the propagation of feature annotation.</text>
</comment>
<dbReference type="PANTHER" id="PTHR43591:SF24">
    <property type="entry name" value="2-METHOXY-6-POLYPRENYL-1,4-BENZOQUINOL METHYLASE, MITOCHONDRIAL"/>
    <property type="match status" value="1"/>
</dbReference>
<evidence type="ECO:0000256" key="2">
    <source>
        <dbReference type="ARBA" id="ARBA00022679"/>
    </source>
</evidence>
<dbReference type="GO" id="GO:0009234">
    <property type="term" value="P:menaquinone biosynthetic process"/>
    <property type="evidence" value="ECO:0007669"/>
    <property type="project" value="UniProtKB-UniRule"/>
</dbReference>
<keyword evidence="2 4" id="KW-0808">Transferase</keyword>
<protein>
    <recommendedName>
        <fullName evidence="4">Demethylmenaquinone methyltransferase</fullName>
        <ecNumber evidence="4">2.1.1.163</ecNumber>
    </recommendedName>
</protein>
<dbReference type="GO" id="GO:0032259">
    <property type="term" value="P:methylation"/>
    <property type="evidence" value="ECO:0007669"/>
    <property type="project" value="UniProtKB-KW"/>
</dbReference>
<comment type="catalytic activity">
    <reaction evidence="4">
        <text>a 2-demethylmenaquinol + S-adenosyl-L-methionine = a menaquinol + S-adenosyl-L-homocysteine + H(+)</text>
        <dbReference type="Rhea" id="RHEA:42640"/>
        <dbReference type="Rhea" id="RHEA-COMP:9539"/>
        <dbReference type="Rhea" id="RHEA-COMP:9563"/>
        <dbReference type="ChEBI" id="CHEBI:15378"/>
        <dbReference type="ChEBI" id="CHEBI:18151"/>
        <dbReference type="ChEBI" id="CHEBI:55437"/>
        <dbReference type="ChEBI" id="CHEBI:57856"/>
        <dbReference type="ChEBI" id="CHEBI:59789"/>
        <dbReference type="EC" id="2.1.1.163"/>
    </reaction>
</comment>
<keyword evidence="1 4" id="KW-0489">Methyltransferase</keyword>
<dbReference type="SUPFAM" id="SSF53335">
    <property type="entry name" value="S-adenosyl-L-methionine-dependent methyltransferases"/>
    <property type="match status" value="1"/>
</dbReference>
<comment type="similarity">
    <text evidence="4">Belongs to the class I-like SAM-binding methyltransferase superfamily. MenG/UbiE family.</text>
</comment>
<reference evidence="5 6" key="1">
    <citation type="submission" date="2017-11" db="EMBL/GenBank/DDBJ databases">
        <title>Evolution of Phototrophy in the Chloroflexi Phylum Driven by Horizontal Gene Transfer.</title>
        <authorList>
            <person name="Ward L.M."/>
            <person name="Hemp J."/>
            <person name="Shih P.M."/>
            <person name="Mcglynn S.E."/>
            <person name="Fischer W."/>
        </authorList>
    </citation>
    <scope>NUCLEOTIDE SEQUENCE [LARGE SCALE GENOMIC DNA]</scope>
    <source>
        <strain evidence="5">JP3_7</strain>
    </source>
</reference>
<dbReference type="EC" id="2.1.1.163" evidence="4"/>
<comment type="pathway">
    <text evidence="4">Quinol/quinone metabolism; menaquinone biosynthesis; menaquinol from 1,4-dihydroxy-2-naphthoate: step 2/2.</text>
</comment>
<dbReference type="PANTHER" id="PTHR43591">
    <property type="entry name" value="METHYLTRANSFERASE"/>
    <property type="match status" value="1"/>
</dbReference>
<dbReference type="Proteomes" id="UP000230790">
    <property type="component" value="Unassembled WGS sequence"/>
</dbReference>
<feature type="binding site" evidence="4">
    <location>
        <position position="77"/>
    </location>
    <ligand>
        <name>S-adenosyl-L-methionine</name>
        <dbReference type="ChEBI" id="CHEBI:59789"/>
    </ligand>
</feature>
<dbReference type="EMBL" id="PGTN01000020">
    <property type="protein sequence ID" value="PJF48247.1"/>
    <property type="molecule type" value="Genomic_DNA"/>
</dbReference>
<evidence type="ECO:0000313" key="6">
    <source>
        <dbReference type="Proteomes" id="UP000230790"/>
    </source>
</evidence>
<name>A0A2M8QEL1_9CHLR</name>
<dbReference type="PROSITE" id="PS01184">
    <property type="entry name" value="UBIE_2"/>
    <property type="match status" value="1"/>
</dbReference>
<dbReference type="InterPro" id="IPR004033">
    <property type="entry name" value="UbiE/COQ5_MeTrFase"/>
</dbReference>
<keyword evidence="3 4" id="KW-0949">S-adenosyl-L-methionine</keyword>
<dbReference type="PROSITE" id="PS51608">
    <property type="entry name" value="SAM_MT_UBIE"/>
    <property type="match status" value="1"/>
</dbReference>
<gene>
    <name evidence="4" type="primary">menG</name>
    <name evidence="5" type="ORF">CUN48_04645</name>
</gene>
<dbReference type="AlphaFoldDB" id="A0A2M8QEL1"/>
<dbReference type="Gene3D" id="3.40.50.150">
    <property type="entry name" value="Vaccinia Virus protein VP39"/>
    <property type="match status" value="1"/>
</dbReference>
<dbReference type="GO" id="GO:0043770">
    <property type="term" value="F:demethylmenaquinone methyltransferase activity"/>
    <property type="evidence" value="ECO:0007669"/>
    <property type="project" value="UniProtKB-UniRule"/>
</dbReference>
<dbReference type="CDD" id="cd02440">
    <property type="entry name" value="AdoMet_MTases"/>
    <property type="match status" value="1"/>
</dbReference>
<comment type="function">
    <text evidence="4">Methyltransferase required for the conversion of demethylmenaquinol (DMKH2) to menaquinol (MKH2).</text>
</comment>
<accession>A0A2M8QEL1</accession>
<dbReference type="Pfam" id="PF01209">
    <property type="entry name" value="Ubie_methyltran"/>
    <property type="match status" value="1"/>
</dbReference>
<sequence length="231" mass="25790">MNEHSKRVQAMFSRITRRYDLMNRMMTGGRDQAWRRIAARELGLSAGALVLDLATGTGDLAFAVGEAYPGARVIAVDFSETILREGVRKGRRRDARNIAWGVGDALALPFPDATFDGCTNAFLLRNVVDLPLCLREMRRVVKPGGRVVCMEITHPQAAIFKQLFWAYFGTLVPIIGGAIAGDWQAYRYLPNSLMRFPPAEPLKQLMQEVGYRHVHYRLLGMGAMAIHIGEV</sequence>
<dbReference type="UniPathway" id="UPA00079">
    <property type="reaction ID" value="UER00169"/>
</dbReference>
<keyword evidence="4" id="KW-0474">Menaquinone biosynthesis</keyword>
<feature type="binding site" evidence="4">
    <location>
        <position position="57"/>
    </location>
    <ligand>
        <name>S-adenosyl-L-methionine</name>
        <dbReference type="ChEBI" id="CHEBI:59789"/>
    </ligand>
</feature>
<dbReference type="NCBIfam" id="TIGR01934">
    <property type="entry name" value="MenG_MenH_UbiE"/>
    <property type="match status" value="1"/>
</dbReference>
<evidence type="ECO:0000313" key="5">
    <source>
        <dbReference type="EMBL" id="PJF48247.1"/>
    </source>
</evidence>
<feature type="binding site" evidence="4">
    <location>
        <begin position="104"/>
        <end position="105"/>
    </location>
    <ligand>
        <name>S-adenosyl-L-methionine</name>
        <dbReference type="ChEBI" id="CHEBI:59789"/>
    </ligand>
</feature>
<evidence type="ECO:0000256" key="1">
    <source>
        <dbReference type="ARBA" id="ARBA00022603"/>
    </source>
</evidence>
<dbReference type="InterPro" id="IPR029063">
    <property type="entry name" value="SAM-dependent_MTases_sf"/>
</dbReference>
<dbReference type="InterPro" id="IPR023576">
    <property type="entry name" value="UbiE/COQ5_MeTrFase_CS"/>
</dbReference>
<proteinExistence type="inferred from homology"/>
<organism evidence="5 6">
    <name type="scientific">Candidatus Thermofonsia Clade 3 bacterium</name>
    <dbReference type="NCBI Taxonomy" id="2364212"/>
    <lineage>
        <taxon>Bacteria</taxon>
        <taxon>Bacillati</taxon>
        <taxon>Chloroflexota</taxon>
        <taxon>Candidatus Thermofontia</taxon>
        <taxon>Candidatus Thermofonsia Clade 3</taxon>
    </lineage>
</organism>
<dbReference type="HAMAP" id="MF_01813">
    <property type="entry name" value="MenG_UbiE_methyltr"/>
    <property type="match status" value="1"/>
</dbReference>
<comment type="caution">
    <text evidence="5">The sequence shown here is derived from an EMBL/GenBank/DDBJ whole genome shotgun (WGS) entry which is preliminary data.</text>
</comment>
<evidence type="ECO:0000256" key="4">
    <source>
        <dbReference type="HAMAP-Rule" id="MF_01813"/>
    </source>
</evidence>